<dbReference type="Gene3D" id="3.30.300.10">
    <property type="match status" value="4"/>
</dbReference>
<keyword evidence="5 12" id="KW-0808">Transferase</keyword>
<accession>A0A195FJV1</accession>
<keyword evidence="18" id="KW-1185">Reference proteome</keyword>
<dbReference type="GO" id="GO:0006556">
    <property type="term" value="P:S-adenosylmethionine biosynthetic process"/>
    <property type="evidence" value="ECO:0007669"/>
    <property type="project" value="UniProtKB-UniPathway"/>
</dbReference>
<evidence type="ECO:0000259" key="16">
    <source>
        <dbReference type="Pfam" id="PF02773"/>
    </source>
</evidence>
<dbReference type="GO" id="GO:0005524">
    <property type="term" value="F:ATP binding"/>
    <property type="evidence" value="ECO:0007669"/>
    <property type="project" value="UniProtKB-KW"/>
</dbReference>
<evidence type="ECO:0000256" key="3">
    <source>
        <dbReference type="ARBA" id="ARBA00022490"/>
    </source>
</evidence>
<dbReference type="FunFam" id="3.30.300.10:FF:000004">
    <property type="entry name" value="S-adenosylmethionine synthase"/>
    <property type="match status" value="1"/>
</dbReference>
<evidence type="ECO:0000256" key="12">
    <source>
        <dbReference type="RuleBase" id="RU000541"/>
    </source>
</evidence>
<comment type="similarity">
    <text evidence="2 13">Belongs to the AdoMet synthase family.</text>
</comment>
<dbReference type="Pfam" id="PF00438">
    <property type="entry name" value="S-AdoMet_synt_N"/>
    <property type="match status" value="1"/>
</dbReference>
<evidence type="ECO:0000313" key="17">
    <source>
        <dbReference type="EMBL" id="KYN40537.1"/>
    </source>
</evidence>
<feature type="domain" description="S-adenosylmethionine synthetase N-terminal" evidence="14">
    <location>
        <begin position="26"/>
        <end position="123"/>
    </location>
</feature>
<keyword evidence="3" id="KW-0963">Cytoplasm</keyword>
<comment type="cofactor">
    <cofactor evidence="12">
        <name>K(+)</name>
        <dbReference type="ChEBI" id="CHEBI:29103"/>
    </cofactor>
    <text evidence="12">Binds 1 potassium ion per subunit. The potassium ion interacts primarily with the substrate.</text>
</comment>
<dbReference type="Pfam" id="PF02773">
    <property type="entry name" value="S-AdoMet_synt_C"/>
    <property type="match status" value="1"/>
</dbReference>
<dbReference type="UniPathway" id="UPA00315">
    <property type="reaction ID" value="UER00080"/>
</dbReference>
<comment type="pathway">
    <text evidence="1 12">Amino-acid biosynthesis; S-adenosyl-L-methionine biosynthesis; S-adenosyl-L-methionine from L-methionine: step 1/1.</text>
</comment>
<name>A0A195FJV1_9HYME</name>
<comment type="function">
    <text evidence="12">Catalyzes the formation of S-adenosylmethionine from methionine and ATP.</text>
</comment>
<dbReference type="HAMAP" id="MF_00086">
    <property type="entry name" value="S_AdoMet_synth1"/>
    <property type="match status" value="1"/>
</dbReference>
<dbReference type="PANTHER" id="PTHR11964">
    <property type="entry name" value="S-ADENOSYLMETHIONINE SYNTHETASE"/>
    <property type="match status" value="1"/>
</dbReference>
<dbReference type="FunFam" id="3.30.300.10:FF:000003">
    <property type="entry name" value="S-adenosylmethionine synthase"/>
    <property type="match status" value="1"/>
</dbReference>
<evidence type="ECO:0000256" key="1">
    <source>
        <dbReference type="ARBA" id="ARBA00005224"/>
    </source>
</evidence>
<evidence type="ECO:0000256" key="11">
    <source>
        <dbReference type="ARBA" id="ARBA00048344"/>
    </source>
</evidence>
<dbReference type="GO" id="GO:0004478">
    <property type="term" value="F:methionine adenosyltransferase activity"/>
    <property type="evidence" value="ECO:0007669"/>
    <property type="project" value="UniProtKB-EC"/>
</dbReference>
<evidence type="ECO:0000256" key="9">
    <source>
        <dbReference type="ARBA" id="ARBA00022842"/>
    </source>
</evidence>
<evidence type="ECO:0000256" key="4">
    <source>
        <dbReference type="ARBA" id="ARBA00022563"/>
    </source>
</evidence>
<evidence type="ECO:0000256" key="10">
    <source>
        <dbReference type="ARBA" id="ARBA00022958"/>
    </source>
</evidence>
<reference evidence="17 18" key="1">
    <citation type="submission" date="2016-03" db="EMBL/GenBank/DDBJ databases">
        <title>Trachymyrmex septentrionalis WGS genome.</title>
        <authorList>
            <person name="Nygaard S."/>
            <person name="Hu H."/>
            <person name="Boomsma J."/>
            <person name="Zhang G."/>
        </authorList>
    </citation>
    <scope>NUCLEOTIDE SEQUENCE [LARGE SCALE GENOMIC DNA]</scope>
    <source>
        <strain evidence="17">Tsep2-gDNA-1</strain>
        <tissue evidence="17">Whole body</tissue>
    </source>
</reference>
<dbReference type="InterPro" id="IPR022636">
    <property type="entry name" value="S-AdoMet_synthetase_sfam"/>
</dbReference>
<evidence type="ECO:0000256" key="13">
    <source>
        <dbReference type="RuleBase" id="RU004462"/>
    </source>
</evidence>
<evidence type="ECO:0000259" key="14">
    <source>
        <dbReference type="Pfam" id="PF00438"/>
    </source>
</evidence>
<proteinExistence type="inferred from homology"/>
<dbReference type="AlphaFoldDB" id="A0A195FJV1"/>
<gene>
    <name evidence="17" type="ORF">ALC56_04846</name>
</gene>
<dbReference type="GO" id="GO:0006730">
    <property type="term" value="P:one-carbon metabolic process"/>
    <property type="evidence" value="ECO:0007669"/>
    <property type="project" value="UniProtKB-KW"/>
</dbReference>
<dbReference type="InterPro" id="IPR022628">
    <property type="entry name" value="S-AdoMet_synt_N"/>
</dbReference>
<sequence>MPETAHHMNGYANGHAPPELQQDTAFLFTSESVGEGHPDKMCDQISDAILDAHLKQDPDAKVACETVTKTGMILLCGEITSKAVVDYQKIVRDTVKHIGYDDSSKGFDWRTLNLLVAIEQQSPNIADGVYMDRQETDVGAGFDYKLCNVLLALDAQSPNIAAGVHENRSDEEVGAGDQGLMFGYATDETDECMPLTVVLAHKLNQKIAELRRSGELWWARPDSKTQVTCEYIMDHGTCVPIRVHTVVVSLQHSEKISLDELRKAVMEKVIKEVIPARYLDERTVFHVNPCGLFIIGGPQSDAGLTGRKIIVDTYGGWGAHGGGAFSGKDFTKVDRSAAYAARWVAKSLVKAGLCRRCLVQVSYAIGVAEPLSITVFDYGTSTRSQNELLDIVHKNFDLRPGKIVKELNLRNPIYQQTSTYGHFGRDGFTWEQPKKLVFD</sequence>
<dbReference type="Proteomes" id="UP000078541">
    <property type="component" value="Unassembled WGS sequence"/>
</dbReference>
<evidence type="ECO:0000256" key="7">
    <source>
        <dbReference type="ARBA" id="ARBA00022741"/>
    </source>
</evidence>
<dbReference type="PROSITE" id="PS00377">
    <property type="entry name" value="ADOMET_SYNTHASE_2"/>
    <property type="match status" value="1"/>
</dbReference>
<dbReference type="EC" id="2.5.1.6" evidence="12"/>
<dbReference type="NCBIfam" id="TIGR01034">
    <property type="entry name" value="metK"/>
    <property type="match status" value="1"/>
</dbReference>
<keyword evidence="8 12" id="KW-0067">ATP-binding</keyword>
<dbReference type="Pfam" id="PF02772">
    <property type="entry name" value="S-AdoMet_synt_M"/>
    <property type="match status" value="1"/>
</dbReference>
<dbReference type="FunFam" id="3.30.300.10:FF:000001">
    <property type="entry name" value="S-adenosylmethionine synthase"/>
    <property type="match status" value="1"/>
</dbReference>
<dbReference type="InterPro" id="IPR022630">
    <property type="entry name" value="S-AdoMet_synt_C"/>
</dbReference>
<evidence type="ECO:0000256" key="6">
    <source>
        <dbReference type="ARBA" id="ARBA00022723"/>
    </source>
</evidence>
<dbReference type="FunFam" id="3.30.300.10:FF:000011">
    <property type="entry name" value="S-adenosylmethionine synthase"/>
    <property type="match status" value="1"/>
</dbReference>
<organism evidence="17 18">
    <name type="scientific">Trachymyrmex septentrionalis</name>
    <dbReference type="NCBI Taxonomy" id="34720"/>
    <lineage>
        <taxon>Eukaryota</taxon>
        <taxon>Metazoa</taxon>
        <taxon>Ecdysozoa</taxon>
        <taxon>Arthropoda</taxon>
        <taxon>Hexapoda</taxon>
        <taxon>Insecta</taxon>
        <taxon>Pterygota</taxon>
        <taxon>Neoptera</taxon>
        <taxon>Endopterygota</taxon>
        <taxon>Hymenoptera</taxon>
        <taxon>Apocrita</taxon>
        <taxon>Aculeata</taxon>
        <taxon>Formicoidea</taxon>
        <taxon>Formicidae</taxon>
        <taxon>Myrmicinae</taxon>
        <taxon>Trachymyrmex</taxon>
    </lineage>
</organism>
<keyword evidence="6 12" id="KW-0479">Metal-binding</keyword>
<dbReference type="InterPro" id="IPR002133">
    <property type="entry name" value="S-AdoMet_synthetase"/>
</dbReference>
<evidence type="ECO:0000256" key="8">
    <source>
        <dbReference type="ARBA" id="ARBA00022840"/>
    </source>
</evidence>
<dbReference type="EMBL" id="KQ981522">
    <property type="protein sequence ID" value="KYN40537.1"/>
    <property type="molecule type" value="Genomic_DNA"/>
</dbReference>
<comment type="catalytic activity">
    <reaction evidence="11 12">
        <text>L-methionine + ATP + H2O = S-adenosyl-L-methionine + phosphate + diphosphate</text>
        <dbReference type="Rhea" id="RHEA:21080"/>
        <dbReference type="ChEBI" id="CHEBI:15377"/>
        <dbReference type="ChEBI" id="CHEBI:30616"/>
        <dbReference type="ChEBI" id="CHEBI:33019"/>
        <dbReference type="ChEBI" id="CHEBI:43474"/>
        <dbReference type="ChEBI" id="CHEBI:57844"/>
        <dbReference type="ChEBI" id="CHEBI:59789"/>
        <dbReference type="EC" id="2.5.1.6"/>
    </reaction>
</comment>
<dbReference type="SUPFAM" id="SSF55973">
    <property type="entry name" value="S-adenosylmethionine synthetase"/>
    <property type="match status" value="3"/>
</dbReference>
<dbReference type="CDD" id="cd18079">
    <property type="entry name" value="S-AdoMet_synt"/>
    <property type="match status" value="1"/>
</dbReference>
<dbReference type="InterPro" id="IPR022631">
    <property type="entry name" value="ADOMET_SYNTHASE_CS"/>
</dbReference>
<keyword evidence="7 12" id="KW-0547">Nucleotide-binding</keyword>
<keyword evidence="4 12" id="KW-0554">One-carbon metabolism</keyword>
<evidence type="ECO:0000256" key="5">
    <source>
        <dbReference type="ARBA" id="ARBA00022679"/>
    </source>
</evidence>
<dbReference type="InterPro" id="IPR022629">
    <property type="entry name" value="S-AdoMet_synt_central"/>
</dbReference>
<feature type="domain" description="S-adenosylmethionine synthetase central" evidence="15">
    <location>
        <begin position="172"/>
        <end position="293"/>
    </location>
</feature>
<dbReference type="PROSITE" id="PS00376">
    <property type="entry name" value="ADOMET_SYNTHASE_1"/>
    <property type="match status" value="1"/>
</dbReference>
<evidence type="ECO:0000313" key="18">
    <source>
        <dbReference type="Proteomes" id="UP000078541"/>
    </source>
</evidence>
<dbReference type="PIRSF" id="PIRSF000497">
    <property type="entry name" value="MAT"/>
    <property type="match status" value="1"/>
</dbReference>
<protein>
    <recommendedName>
        <fullName evidence="12">S-adenosylmethionine synthase</fullName>
        <ecNumber evidence="12">2.5.1.6</ecNumber>
    </recommendedName>
</protein>
<dbReference type="STRING" id="34720.A0A195FJV1"/>
<feature type="domain" description="S-adenosylmethionine synthetase C-terminal" evidence="16">
    <location>
        <begin position="295"/>
        <end position="432"/>
    </location>
</feature>
<keyword evidence="9 12" id="KW-0460">Magnesium</keyword>
<comment type="cofactor">
    <cofactor evidence="12">
        <name>Mg(2+)</name>
        <dbReference type="ChEBI" id="CHEBI:18420"/>
    </cofactor>
    <text evidence="12">Binds 2 magnesium ions per subunit. The magnesium ions interact primarily with the substrate.</text>
</comment>
<dbReference type="GO" id="GO:0046872">
    <property type="term" value="F:metal ion binding"/>
    <property type="evidence" value="ECO:0007669"/>
    <property type="project" value="UniProtKB-KW"/>
</dbReference>
<evidence type="ECO:0000259" key="15">
    <source>
        <dbReference type="Pfam" id="PF02772"/>
    </source>
</evidence>
<keyword evidence="10 12" id="KW-0630">Potassium</keyword>
<evidence type="ECO:0000256" key="2">
    <source>
        <dbReference type="ARBA" id="ARBA00009685"/>
    </source>
</evidence>